<proteinExistence type="predicted"/>
<name>A0AAV4MZI7_CAEEX</name>
<reference evidence="1 2" key="1">
    <citation type="submission" date="2021-06" db="EMBL/GenBank/DDBJ databases">
        <title>Caerostris extrusa draft genome.</title>
        <authorList>
            <person name="Kono N."/>
            <person name="Arakawa K."/>
        </authorList>
    </citation>
    <scope>NUCLEOTIDE SEQUENCE [LARGE SCALE GENOMIC DNA]</scope>
</reference>
<dbReference type="AlphaFoldDB" id="A0AAV4MZI7"/>
<evidence type="ECO:0000313" key="2">
    <source>
        <dbReference type="Proteomes" id="UP001054945"/>
    </source>
</evidence>
<dbReference type="Proteomes" id="UP001054945">
    <property type="component" value="Unassembled WGS sequence"/>
</dbReference>
<accession>A0AAV4MZI7</accession>
<sequence>MSNLQRCWDKQWCPDFSLKLVTVSLRVLRQNSSQSSSIFSQRLSLDLIDSSALYGMIFSHHEVHVEHDIMPLRLVWEYYYRGHPGMTAGA</sequence>
<dbReference type="EMBL" id="BPLR01002724">
    <property type="protein sequence ID" value="GIX77148.1"/>
    <property type="molecule type" value="Genomic_DNA"/>
</dbReference>
<evidence type="ECO:0000313" key="1">
    <source>
        <dbReference type="EMBL" id="GIX77148.1"/>
    </source>
</evidence>
<keyword evidence="2" id="KW-1185">Reference proteome</keyword>
<comment type="caution">
    <text evidence="1">The sequence shown here is derived from an EMBL/GenBank/DDBJ whole genome shotgun (WGS) entry which is preliminary data.</text>
</comment>
<organism evidence="1 2">
    <name type="scientific">Caerostris extrusa</name>
    <name type="common">Bark spider</name>
    <name type="synonym">Caerostris bankana</name>
    <dbReference type="NCBI Taxonomy" id="172846"/>
    <lineage>
        <taxon>Eukaryota</taxon>
        <taxon>Metazoa</taxon>
        <taxon>Ecdysozoa</taxon>
        <taxon>Arthropoda</taxon>
        <taxon>Chelicerata</taxon>
        <taxon>Arachnida</taxon>
        <taxon>Araneae</taxon>
        <taxon>Araneomorphae</taxon>
        <taxon>Entelegynae</taxon>
        <taxon>Araneoidea</taxon>
        <taxon>Araneidae</taxon>
        <taxon>Caerostris</taxon>
    </lineage>
</organism>
<gene>
    <name evidence="1" type="ORF">CEXT_234531</name>
</gene>
<protein>
    <submittedName>
        <fullName evidence="1">Uncharacterized protein</fullName>
    </submittedName>
</protein>